<reference evidence="1 2" key="1">
    <citation type="journal article" date="2022" name="Hortic Res">
        <title>A haplotype resolved chromosomal level avocado genome allows analysis of novel avocado genes.</title>
        <authorList>
            <person name="Nath O."/>
            <person name="Fletcher S.J."/>
            <person name="Hayward A."/>
            <person name="Shaw L.M."/>
            <person name="Masouleh A.K."/>
            <person name="Furtado A."/>
            <person name="Henry R.J."/>
            <person name="Mitter N."/>
        </authorList>
    </citation>
    <scope>NUCLEOTIDE SEQUENCE [LARGE SCALE GENOMIC DNA]</scope>
    <source>
        <strain evidence="2">cv. Hass</strain>
    </source>
</reference>
<name>A0ACC2KJR6_PERAE</name>
<organism evidence="1 2">
    <name type="scientific">Persea americana</name>
    <name type="common">Avocado</name>
    <dbReference type="NCBI Taxonomy" id="3435"/>
    <lineage>
        <taxon>Eukaryota</taxon>
        <taxon>Viridiplantae</taxon>
        <taxon>Streptophyta</taxon>
        <taxon>Embryophyta</taxon>
        <taxon>Tracheophyta</taxon>
        <taxon>Spermatophyta</taxon>
        <taxon>Magnoliopsida</taxon>
        <taxon>Magnoliidae</taxon>
        <taxon>Laurales</taxon>
        <taxon>Lauraceae</taxon>
        <taxon>Persea</taxon>
    </lineage>
</organism>
<dbReference type="Proteomes" id="UP001234297">
    <property type="component" value="Chromosome 9"/>
</dbReference>
<sequence>MLRKLHTLRLFSSVGRSHENKRRINCYSLCRPNADRTCHSSVLRLQLSEVTLPELFHTMDDFLNQILSSSPWPDVNASSQSSWVGGATTAQTNGLLSDPTGVYDEDEKNSSSPLAITASGPIIGNSSFSLNKGLFHGEIQQQEETTDHLSVPSRHDNGSHESELSLHGVIGSDSTSGPLGLQLNASPPITLSHSSTQLPESGSGYQVSLVDSHSIPPLWPTSYAGVSTLPSVIGQGKLHGFGLQGDFMESNPNMLEGRYLGDEKLPQLDNFTTAAEHDELCNPRFPSLAAGPPIALTRTAPGLQPHQQSSQSMDTSSIKQYTSQSCASQLQSQSQSAPTTAGGCNGAVKPRVRARRGQATDPHSIAERLRREKIAERMKNLQELVPNSNKTDKASMLDEIIEYVKFLQLQVKVLSMSRLGAAGAVVPLITDVQSEGSSSLLLSRSVGQGADLSESPDNIAFEQEIVKLMESDVTTAMQYLQTKGLCLMPIALAAALSGGKASSNALSTETKSATLTHGLVSPNSGPPSSGTHLPSSSNESVTKESVTRNGNIEGIAANDCNGAVIKKEDAHKHAYDMRELKPKA</sequence>
<comment type="caution">
    <text evidence="1">The sequence shown here is derived from an EMBL/GenBank/DDBJ whole genome shotgun (WGS) entry which is preliminary data.</text>
</comment>
<keyword evidence="2" id="KW-1185">Reference proteome</keyword>
<dbReference type="EMBL" id="CM056817">
    <property type="protein sequence ID" value="KAJ8621277.1"/>
    <property type="molecule type" value="Genomic_DNA"/>
</dbReference>
<evidence type="ECO:0000313" key="2">
    <source>
        <dbReference type="Proteomes" id="UP001234297"/>
    </source>
</evidence>
<protein>
    <submittedName>
        <fullName evidence="1">Uncharacterized protein</fullName>
    </submittedName>
</protein>
<accession>A0ACC2KJR6</accession>
<gene>
    <name evidence="1" type="ORF">MRB53_029806</name>
</gene>
<evidence type="ECO:0000313" key="1">
    <source>
        <dbReference type="EMBL" id="KAJ8621277.1"/>
    </source>
</evidence>
<proteinExistence type="predicted"/>